<accession>A0A163BL92</accession>
<reference evidence="1 2" key="1">
    <citation type="submission" date="2016-01" db="EMBL/GenBank/DDBJ databases">
        <title>The draft genome sequence of Aquimarina sp. RZW4-3-2.</title>
        <authorList>
            <person name="Wang Y."/>
        </authorList>
    </citation>
    <scope>NUCLEOTIDE SEQUENCE [LARGE SCALE GENOMIC DNA]</scope>
    <source>
        <strain evidence="1 2">RZW4-3-2</strain>
    </source>
</reference>
<dbReference type="STRING" id="1642818.AWE51_21110"/>
<protein>
    <recommendedName>
        <fullName evidence="3">DUF4348 domain-containing protein</fullName>
    </recommendedName>
</protein>
<dbReference type="Gene3D" id="3.10.450.410">
    <property type="match status" value="1"/>
</dbReference>
<comment type="caution">
    <text evidence="1">The sequence shown here is derived from an EMBL/GenBank/DDBJ whole genome shotgun (WGS) entry which is preliminary data.</text>
</comment>
<dbReference type="AlphaFoldDB" id="A0A163BL92"/>
<dbReference type="EMBL" id="LQRT01000004">
    <property type="protein sequence ID" value="KZS41510.1"/>
    <property type="molecule type" value="Genomic_DNA"/>
</dbReference>
<dbReference type="InterPro" id="IPR025590">
    <property type="entry name" value="DUF4348"/>
</dbReference>
<dbReference type="Pfam" id="PF14254">
    <property type="entry name" value="DUF4348"/>
    <property type="match status" value="1"/>
</dbReference>
<dbReference type="PROSITE" id="PS51257">
    <property type="entry name" value="PROKAR_LIPOPROTEIN"/>
    <property type="match status" value="1"/>
</dbReference>
<evidence type="ECO:0000313" key="2">
    <source>
        <dbReference type="Proteomes" id="UP000076715"/>
    </source>
</evidence>
<proteinExistence type="predicted"/>
<keyword evidence="2" id="KW-1185">Reference proteome</keyword>
<evidence type="ECO:0000313" key="1">
    <source>
        <dbReference type="EMBL" id="KZS41510.1"/>
    </source>
</evidence>
<name>A0A163BL92_9FLAO</name>
<dbReference type="RefSeq" id="WP_066311783.1">
    <property type="nucleotide sequence ID" value="NZ_LQRT01000004.1"/>
</dbReference>
<gene>
    <name evidence="1" type="ORF">AWE51_21110</name>
</gene>
<organism evidence="1 2">
    <name type="scientific">Aquimarina aggregata</name>
    <dbReference type="NCBI Taxonomy" id="1642818"/>
    <lineage>
        <taxon>Bacteria</taxon>
        <taxon>Pseudomonadati</taxon>
        <taxon>Bacteroidota</taxon>
        <taxon>Flavobacteriia</taxon>
        <taxon>Flavobacteriales</taxon>
        <taxon>Flavobacteriaceae</taxon>
        <taxon>Aquimarina</taxon>
    </lineage>
</organism>
<dbReference type="Proteomes" id="UP000076715">
    <property type="component" value="Unassembled WGS sequence"/>
</dbReference>
<evidence type="ECO:0008006" key="3">
    <source>
        <dbReference type="Google" id="ProtNLM"/>
    </source>
</evidence>
<sequence>MRTRIVIIIVLMITLIGCIDKKKQSKTPLKTENKKEENYTTKIVLHPSSPKDCGMNFKTFFIRFSSDSTFQISRIKFPLKMEYYDVYSSDSTSPIEEYIKVENYRFFDLSIDGEAEDRETNRFTSEIEKKKEDTYIYYQLGIDNGISVKFQFKQINDCWLLESIKDDSV</sequence>
<dbReference type="OrthoDB" id="1043604at2"/>